<dbReference type="InterPro" id="IPR001680">
    <property type="entry name" value="WD40_rpt"/>
</dbReference>
<dbReference type="InParanoid" id="A7S4L2"/>
<reference evidence="4 5" key="1">
    <citation type="journal article" date="2007" name="Science">
        <title>Sea anemone genome reveals ancestral eumetazoan gene repertoire and genomic organization.</title>
        <authorList>
            <person name="Putnam N.H."/>
            <person name="Srivastava M."/>
            <person name="Hellsten U."/>
            <person name="Dirks B."/>
            <person name="Chapman J."/>
            <person name="Salamov A."/>
            <person name="Terry A."/>
            <person name="Shapiro H."/>
            <person name="Lindquist E."/>
            <person name="Kapitonov V.V."/>
            <person name="Jurka J."/>
            <person name="Genikhovich G."/>
            <person name="Grigoriev I.V."/>
            <person name="Lucas S.M."/>
            <person name="Steele R.E."/>
            <person name="Finnerty J.R."/>
            <person name="Technau U."/>
            <person name="Martindale M.Q."/>
            <person name="Rokhsar D.S."/>
        </authorList>
    </citation>
    <scope>NUCLEOTIDE SEQUENCE [LARGE SCALE GENOMIC DNA]</scope>
    <source>
        <strain evidence="5">CH2 X CH6</strain>
    </source>
</reference>
<evidence type="ECO:0000256" key="3">
    <source>
        <dbReference type="PROSITE-ProRule" id="PRU00221"/>
    </source>
</evidence>
<dbReference type="OMA" id="ILETANC"/>
<dbReference type="PANTHER" id="PTHR44499">
    <property type="entry name" value="JOUBERIN"/>
    <property type="match status" value="1"/>
</dbReference>
<dbReference type="PROSITE" id="PS50294">
    <property type="entry name" value="WD_REPEATS_REGION"/>
    <property type="match status" value="1"/>
</dbReference>
<proteinExistence type="predicted"/>
<dbReference type="EMBL" id="DS469579">
    <property type="protein sequence ID" value="EDO41300.1"/>
    <property type="molecule type" value="Genomic_DNA"/>
</dbReference>
<dbReference type="AlphaFoldDB" id="A7S4L2"/>
<dbReference type="PANTHER" id="PTHR44499:SF1">
    <property type="entry name" value="JOUBERIN"/>
    <property type="match status" value="1"/>
</dbReference>
<organism evidence="4 5">
    <name type="scientific">Nematostella vectensis</name>
    <name type="common">Starlet sea anemone</name>
    <dbReference type="NCBI Taxonomy" id="45351"/>
    <lineage>
        <taxon>Eukaryota</taxon>
        <taxon>Metazoa</taxon>
        <taxon>Cnidaria</taxon>
        <taxon>Anthozoa</taxon>
        <taxon>Hexacorallia</taxon>
        <taxon>Actiniaria</taxon>
        <taxon>Edwardsiidae</taxon>
        <taxon>Nematostella</taxon>
    </lineage>
</organism>
<evidence type="ECO:0000313" key="5">
    <source>
        <dbReference type="Proteomes" id="UP000001593"/>
    </source>
</evidence>
<gene>
    <name evidence="4" type="ORF">NEMVEDRAFT_v1g104652</name>
</gene>
<feature type="repeat" description="WD" evidence="3">
    <location>
        <begin position="316"/>
        <end position="348"/>
    </location>
</feature>
<dbReference type="STRING" id="45351.A7S4L2"/>
<dbReference type="PRINTS" id="PR00320">
    <property type="entry name" value="GPROTEINBRPT"/>
</dbReference>
<dbReference type="SMART" id="SM00320">
    <property type="entry name" value="WD40"/>
    <property type="match status" value="6"/>
</dbReference>
<dbReference type="InterPro" id="IPR015943">
    <property type="entry name" value="WD40/YVTN_repeat-like_dom_sf"/>
</dbReference>
<dbReference type="InterPro" id="IPR020472">
    <property type="entry name" value="WD40_PAC1"/>
</dbReference>
<evidence type="ECO:0008006" key="6">
    <source>
        <dbReference type="Google" id="ProtNLM"/>
    </source>
</evidence>
<keyword evidence="2" id="KW-0677">Repeat</keyword>
<keyword evidence="5" id="KW-1185">Reference proteome</keyword>
<keyword evidence="1 3" id="KW-0853">WD repeat</keyword>
<dbReference type="CDD" id="cd00200">
    <property type="entry name" value="WD40"/>
    <property type="match status" value="1"/>
</dbReference>
<dbReference type="Proteomes" id="UP000001593">
    <property type="component" value="Unassembled WGS sequence"/>
</dbReference>
<sequence length="503" mass="56910">NVDYILPVMTQPFDFKKNKCLVPYWEEVLLFNEQFSYFLGKQESDPKVVILFEVKWNVAAAKRQSRSETDKGWYHVAWAFLKVLGANGSINTDKKVRLQLFYPGRATFRARDPNVLEVYHWWKLARRVPYPSTLYVTLKGIIPPKEVDPGLRDKKESTEPTNWTRLPGQVNRIPNKQFLSLRSGQRGCFVVKFSNNGRYLACACADMDSFPVIVYEIPSGDCSGELPGHFSIIYDLCWSQDDQELMSASSDGTVRIWDTKGMMTTSLKILPHPCFVYAARYHPVATQIVVTGGYDRLLRVWTKDSEGPNGQLLRELGGHSGFVNSICFDSQGTTMFSADSSGCIIIWQTYLDPATITGRKKKTAADELKGNVINSILLHPGERKLLVHTRNSALYMLDLRSYTIMQRYLGASNFKEHIHSAMSACGSFVFSGSEDGLAYVWNTDTGDIVSIYTSLAYEHAVSDVDFHPLDHLIVFCSFGNSQPVLVYKYNVKGKCCCDWLFLV</sequence>
<dbReference type="eggNOG" id="KOG0266">
    <property type="taxonomic scope" value="Eukaryota"/>
</dbReference>
<evidence type="ECO:0000256" key="2">
    <source>
        <dbReference type="ARBA" id="ARBA00022737"/>
    </source>
</evidence>
<dbReference type="HOGENOM" id="CLU_018896_0_0_1"/>
<feature type="non-terminal residue" evidence="4">
    <location>
        <position position="1"/>
    </location>
</feature>
<name>A7S4L2_NEMVE</name>
<dbReference type="PROSITE" id="PS50082">
    <property type="entry name" value="WD_REPEATS_2"/>
    <property type="match status" value="2"/>
</dbReference>
<evidence type="ECO:0000313" key="4">
    <source>
        <dbReference type="EMBL" id="EDO41300.1"/>
    </source>
</evidence>
<dbReference type="Gene3D" id="2.130.10.10">
    <property type="entry name" value="YVTN repeat-like/Quinoprotein amine dehydrogenase"/>
    <property type="match status" value="1"/>
</dbReference>
<dbReference type="Pfam" id="PF00400">
    <property type="entry name" value="WD40"/>
    <property type="match status" value="4"/>
</dbReference>
<protein>
    <recommendedName>
        <fullName evidence="6">Abelson helper integration site 1</fullName>
    </recommendedName>
</protein>
<dbReference type="InterPro" id="IPR052803">
    <property type="entry name" value="Cilium-Associated_Jouberin"/>
</dbReference>
<dbReference type="InterPro" id="IPR036322">
    <property type="entry name" value="WD40_repeat_dom_sf"/>
</dbReference>
<dbReference type="SUPFAM" id="SSF50978">
    <property type="entry name" value="WD40 repeat-like"/>
    <property type="match status" value="1"/>
</dbReference>
<evidence type="ECO:0000256" key="1">
    <source>
        <dbReference type="ARBA" id="ARBA00022574"/>
    </source>
</evidence>
<feature type="repeat" description="WD" evidence="3">
    <location>
        <begin position="226"/>
        <end position="258"/>
    </location>
</feature>
<accession>A7S4L2</accession>
<dbReference type="PhylomeDB" id="A7S4L2"/>